<reference evidence="2 3" key="1">
    <citation type="journal article" date="2019" name="Nat. Ecol. Evol.">
        <title>Megaphylogeny resolves global patterns of mushroom evolution.</title>
        <authorList>
            <person name="Varga T."/>
            <person name="Krizsan K."/>
            <person name="Foldi C."/>
            <person name="Dima B."/>
            <person name="Sanchez-Garcia M."/>
            <person name="Sanchez-Ramirez S."/>
            <person name="Szollosi G.J."/>
            <person name="Szarkandi J.G."/>
            <person name="Papp V."/>
            <person name="Albert L."/>
            <person name="Andreopoulos W."/>
            <person name="Angelini C."/>
            <person name="Antonin V."/>
            <person name="Barry K.W."/>
            <person name="Bougher N.L."/>
            <person name="Buchanan P."/>
            <person name="Buyck B."/>
            <person name="Bense V."/>
            <person name="Catcheside P."/>
            <person name="Chovatia M."/>
            <person name="Cooper J."/>
            <person name="Damon W."/>
            <person name="Desjardin D."/>
            <person name="Finy P."/>
            <person name="Geml J."/>
            <person name="Haridas S."/>
            <person name="Hughes K."/>
            <person name="Justo A."/>
            <person name="Karasinski D."/>
            <person name="Kautmanova I."/>
            <person name="Kiss B."/>
            <person name="Kocsube S."/>
            <person name="Kotiranta H."/>
            <person name="LaButti K.M."/>
            <person name="Lechner B.E."/>
            <person name="Liimatainen K."/>
            <person name="Lipzen A."/>
            <person name="Lukacs Z."/>
            <person name="Mihaltcheva S."/>
            <person name="Morgado L.N."/>
            <person name="Niskanen T."/>
            <person name="Noordeloos M.E."/>
            <person name="Ohm R.A."/>
            <person name="Ortiz-Santana B."/>
            <person name="Ovrebo C."/>
            <person name="Racz N."/>
            <person name="Riley R."/>
            <person name="Savchenko A."/>
            <person name="Shiryaev A."/>
            <person name="Soop K."/>
            <person name="Spirin V."/>
            <person name="Szebenyi C."/>
            <person name="Tomsovsky M."/>
            <person name="Tulloss R.E."/>
            <person name="Uehling J."/>
            <person name="Grigoriev I.V."/>
            <person name="Vagvolgyi C."/>
            <person name="Papp T."/>
            <person name="Martin F.M."/>
            <person name="Miettinen O."/>
            <person name="Hibbett D.S."/>
            <person name="Nagy L.G."/>
        </authorList>
    </citation>
    <scope>NUCLEOTIDE SEQUENCE [LARGE SCALE GENOMIC DNA]</scope>
    <source>
        <strain evidence="2 3">FP101781</strain>
    </source>
</reference>
<sequence>LPEWIGQVKKHMLGGISNEMWTRLVDRWYEFETKWARKGMAQSGRVPVANRPDVMRTWLVVPRDYDSIPDVGEVESFAMCWIRWWNGMQPAARKGEDGKMPKILSKGMDIGG</sequence>
<evidence type="ECO:0000313" key="3">
    <source>
        <dbReference type="Proteomes" id="UP000298030"/>
    </source>
</evidence>
<comment type="caution">
    <text evidence="2">The sequence shown here is derived from an EMBL/GenBank/DDBJ whole genome shotgun (WGS) entry which is preliminary data.</text>
</comment>
<dbReference type="Proteomes" id="UP000298030">
    <property type="component" value="Unassembled WGS sequence"/>
</dbReference>
<feature type="non-terminal residue" evidence="2">
    <location>
        <position position="1"/>
    </location>
</feature>
<proteinExistence type="predicted"/>
<dbReference type="OrthoDB" id="3010079at2759"/>
<accession>A0A4Y7SVK4</accession>
<evidence type="ECO:0000256" key="1">
    <source>
        <dbReference type="SAM" id="MobiDB-lite"/>
    </source>
</evidence>
<feature type="region of interest" description="Disordered" evidence="1">
    <location>
        <begin position="93"/>
        <end position="112"/>
    </location>
</feature>
<gene>
    <name evidence="2" type="ORF">FA13DRAFT_1637657</name>
</gene>
<dbReference type="AlphaFoldDB" id="A0A4Y7SVK4"/>
<protein>
    <submittedName>
        <fullName evidence="2">Uncharacterized protein</fullName>
    </submittedName>
</protein>
<organism evidence="2 3">
    <name type="scientific">Coprinellus micaceus</name>
    <name type="common">Glistening ink-cap mushroom</name>
    <name type="synonym">Coprinus micaceus</name>
    <dbReference type="NCBI Taxonomy" id="71717"/>
    <lineage>
        <taxon>Eukaryota</taxon>
        <taxon>Fungi</taxon>
        <taxon>Dikarya</taxon>
        <taxon>Basidiomycota</taxon>
        <taxon>Agaricomycotina</taxon>
        <taxon>Agaricomycetes</taxon>
        <taxon>Agaricomycetidae</taxon>
        <taxon>Agaricales</taxon>
        <taxon>Agaricineae</taxon>
        <taxon>Psathyrellaceae</taxon>
        <taxon>Coprinellus</taxon>
    </lineage>
</organism>
<keyword evidence="3" id="KW-1185">Reference proteome</keyword>
<dbReference type="EMBL" id="QPFP01000058">
    <property type="protein sequence ID" value="TEB25269.1"/>
    <property type="molecule type" value="Genomic_DNA"/>
</dbReference>
<evidence type="ECO:0000313" key="2">
    <source>
        <dbReference type="EMBL" id="TEB25269.1"/>
    </source>
</evidence>
<name>A0A4Y7SVK4_COPMI</name>